<dbReference type="SUPFAM" id="SSF46785">
    <property type="entry name" value="Winged helix' DNA-binding domain"/>
    <property type="match status" value="1"/>
</dbReference>
<dbReference type="PROSITE" id="PS50931">
    <property type="entry name" value="HTH_LYSR"/>
    <property type="match status" value="1"/>
</dbReference>
<evidence type="ECO:0000256" key="2">
    <source>
        <dbReference type="ARBA" id="ARBA00023015"/>
    </source>
</evidence>
<dbReference type="AlphaFoldDB" id="A0A7C9TKL9"/>
<accession>A0A7C9TKL9</accession>
<reference evidence="6 7" key="1">
    <citation type="submission" date="2020-02" db="EMBL/GenBank/DDBJ databases">
        <title>Ideonella bacterium strain TBM-1.</title>
        <authorList>
            <person name="Chen W.-M."/>
        </authorList>
    </citation>
    <scope>NUCLEOTIDE SEQUENCE [LARGE SCALE GENOMIC DNA]</scope>
    <source>
        <strain evidence="6 7">TBM-1</strain>
    </source>
</reference>
<gene>
    <name evidence="6" type="ORF">G3A44_04250</name>
</gene>
<evidence type="ECO:0000259" key="5">
    <source>
        <dbReference type="PROSITE" id="PS50931"/>
    </source>
</evidence>
<dbReference type="EMBL" id="JAAGOH010000003">
    <property type="protein sequence ID" value="NDY90406.1"/>
    <property type="molecule type" value="Genomic_DNA"/>
</dbReference>
<dbReference type="Gene3D" id="1.10.10.10">
    <property type="entry name" value="Winged helix-like DNA-binding domain superfamily/Winged helix DNA-binding domain"/>
    <property type="match status" value="1"/>
</dbReference>
<dbReference type="Proteomes" id="UP000484255">
    <property type="component" value="Unassembled WGS sequence"/>
</dbReference>
<dbReference type="InterPro" id="IPR036390">
    <property type="entry name" value="WH_DNA-bd_sf"/>
</dbReference>
<dbReference type="InterPro" id="IPR036388">
    <property type="entry name" value="WH-like_DNA-bd_sf"/>
</dbReference>
<dbReference type="InterPro" id="IPR000847">
    <property type="entry name" value="LysR_HTH_N"/>
</dbReference>
<dbReference type="SUPFAM" id="SSF53850">
    <property type="entry name" value="Periplasmic binding protein-like II"/>
    <property type="match status" value="1"/>
</dbReference>
<proteinExistence type="inferred from homology"/>
<dbReference type="Pfam" id="PF03466">
    <property type="entry name" value="LysR_substrate"/>
    <property type="match status" value="1"/>
</dbReference>
<evidence type="ECO:0000313" key="7">
    <source>
        <dbReference type="Proteomes" id="UP000484255"/>
    </source>
</evidence>
<dbReference type="GO" id="GO:0003677">
    <property type="term" value="F:DNA binding"/>
    <property type="evidence" value="ECO:0007669"/>
    <property type="project" value="UniProtKB-KW"/>
</dbReference>
<dbReference type="GO" id="GO:0003700">
    <property type="term" value="F:DNA-binding transcription factor activity"/>
    <property type="evidence" value="ECO:0007669"/>
    <property type="project" value="InterPro"/>
</dbReference>
<dbReference type="PRINTS" id="PR00039">
    <property type="entry name" value="HTHLYSR"/>
</dbReference>
<keyword evidence="3" id="KW-0238">DNA-binding</keyword>
<dbReference type="InterPro" id="IPR005119">
    <property type="entry name" value="LysR_subst-bd"/>
</dbReference>
<dbReference type="RefSeq" id="WP_163456257.1">
    <property type="nucleotide sequence ID" value="NZ_JAAGOH010000003.1"/>
</dbReference>
<feature type="domain" description="HTH lysR-type" evidence="5">
    <location>
        <begin position="1"/>
        <end position="58"/>
    </location>
</feature>
<evidence type="ECO:0000256" key="3">
    <source>
        <dbReference type="ARBA" id="ARBA00023125"/>
    </source>
</evidence>
<dbReference type="GO" id="GO:0005829">
    <property type="term" value="C:cytosol"/>
    <property type="evidence" value="ECO:0007669"/>
    <property type="project" value="TreeGrafter"/>
</dbReference>
<dbReference type="Pfam" id="PF00126">
    <property type="entry name" value="HTH_1"/>
    <property type="match status" value="1"/>
</dbReference>
<comment type="similarity">
    <text evidence="1">Belongs to the LysR transcriptional regulatory family.</text>
</comment>
<dbReference type="PANTHER" id="PTHR30419:SF30">
    <property type="entry name" value="LYSR FAMILY TRANSCRIPTIONAL REGULATOR"/>
    <property type="match status" value="1"/>
</dbReference>
<dbReference type="Gene3D" id="3.40.190.290">
    <property type="match status" value="1"/>
</dbReference>
<organism evidence="6 7">
    <name type="scientific">Ideonella livida</name>
    <dbReference type="NCBI Taxonomy" id="2707176"/>
    <lineage>
        <taxon>Bacteria</taxon>
        <taxon>Pseudomonadati</taxon>
        <taxon>Pseudomonadota</taxon>
        <taxon>Betaproteobacteria</taxon>
        <taxon>Burkholderiales</taxon>
        <taxon>Sphaerotilaceae</taxon>
        <taxon>Ideonella</taxon>
    </lineage>
</organism>
<keyword evidence="2" id="KW-0805">Transcription regulation</keyword>
<keyword evidence="7" id="KW-1185">Reference proteome</keyword>
<protein>
    <submittedName>
        <fullName evidence="6">LysR family transcriptional regulator</fullName>
    </submittedName>
</protein>
<comment type="caution">
    <text evidence="6">The sequence shown here is derived from an EMBL/GenBank/DDBJ whole genome shotgun (WGS) entry which is preliminary data.</text>
</comment>
<keyword evidence="4" id="KW-0804">Transcription</keyword>
<evidence type="ECO:0000313" key="6">
    <source>
        <dbReference type="EMBL" id="NDY90406.1"/>
    </source>
</evidence>
<sequence length="304" mass="32598">MKIQALTALVAAVEEGSLRAAARRVGLSQPALSKLMRELEQELAAPVLTRSTTGVLPTAQGKVLYERATRALRELASATDEIAQLGGTMVGELRLGAVPLAVMLLIPEAVRTFSREFQGVHLHVREELYIEQLMNLRRAEVDIAIGPVPEHLPPGEFHMEELMPVEMVVVVRRGSPLAQARSLEALRNARWVFTSLGGVSGYARKLFEHHGLPPPAAGATVNSTLGLLSLVGSGDFVGLMPAPLLAHPAARLFLDVPPLAEGPLPLSVSAITRADLHLKPVVRHFLAHLHRAAHHIQHGGLGGA</sequence>
<dbReference type="PANTHER" id="PTHR30419">
    <property type="entry name" value="HTH-TYPE TRANSCRIPTIONAL REGULATOR YBHD"/>
    <property type="match status" value="1"/>
</dbReference>
<name>A0A7C9TKL9_9BURK</name>
<evidence type="ECO:0000256" key="4">
    <source>
        <dbReference type="ARBA" id="ARBA00023163"/>
    </source>
</evidence>
<dbReference type="InterPro" id="IPR050950">
    <property type="entry name" value="HTH-type_LysR_regulators"/>
</dbReference>
<evidence type="ECO:0000256" key="1">
    <source>
        <dbReference type="ARBA" id="ARBA00009437"/>
    </source>
</evidence>